<dbReference type="Proteomes" id="UP000078492">
    <property type="component" value="Unassembled WGS sequence"/>
</dbReference>
<accession>A0A195E438</accession>
<dbReference type="EMBL" id="KQ979657">
    <property type="protein sequence ID" value="KYN19918.1"/>
    <property type="molecule type" value="Genomic_DNA"/>
</dbReference>
<name>A0A195E438_9HYME</name>
<evidence type="ECO:0000313" key="1">
    <source>
        <dbReference type="EMBL" id="KYN19918.1"/>
    </source>
</evidence>
<evidence type="ECO:0000313" key="2">
    <source>
        <dbReference type="Proteomes" id="UP000078492"/>
    </source>
</evidence>
<sequence length="104" mass="11618">MGLPTKYTPRKRMTLSPPVVNYLRIHHRDLVCGETPARKPLLSTGSKWQLARISGAARYATIANVYATYTFQIATSTHGGPRLSTVEKFSTSSYQKFAKAKSRE</sequence>
<organism evidence="1 2">
    <name type="scientific">Trachymyrmex cornetzi</name>
    <dbReference type="NCBI Taxonomy" id="471704"/>
    <lineage>
        <taxon>Eukaryota</taxon>
        <taxon>Metazoa</taxon>
        <taxon>Ecdysozoa</taxon>
        <taxon>Arthropoda</taxon>
        <taxon>Hexapoda</taxon>
        <taxon>Insecta</taxon>
        <taxon>Pterygota</taxon>
        <taxon>Neoptera</taxon>
        <taxon>Endopterygota</taxon>
        <taxon>Hymenoptera</taxon>
        <taxon>Apocrita</taxon>
        <taxon>Aculeata</taxon>
        <taxon>Formicoidea</taxon>
        <taxon>Formicidae</taxon>
        <taxon>Myrmicinae</taxon>
        <taxon>Trachymyrmex</taxon>
    </lineage>
</organism>
<dbReference type="AlphaFoldDB" id="A0A195E438"/>
<gene>
    <name evidence="1" type="ORF">ALC57_07687</name>
</gene>
<reference evidence="1 2" key="1">
    <citation type="submission" date="2015-09" db="EMBL/GenBank/DDBJ databases">
        <title>Trachymyrmex cornetzi WGS genome.</title>
        <authorList>
            <person name="Nygaard S."/>
            <person name="Hu H."/>
            <person name="Boomsma J."/>
            <person name="Zhang G."/>
        </authorList>
    </citation>
    <scope>NUCLEOTIDE SEQUENCE [LARGE SCALE GENOMIC DNA]</scope>
    <source>
        <strain evidence="1">Tcor2-1</strain>
        <tissue evidence="1">Whole body</tissue>
    </source>
</reference>
<protein>
    <submittedName>
        <fullName evidence="1">Uncharacterized protein</fullName>
    </submittedName>
</protein>
<proteinExistence type="predicted"/>
<keyword evidence="2" id="KW-1185">Reference proteome</keyword>